<dbReference type="PROSITE" id="PS50157">
    <property type="entry name" value="ZINC_FINGER_C2H2_2"/>
    <property type="match status" value="2"/>
</dbReference>
<accession>A0A1I8ESC8</accession>
<dbReference type="AlphaFoldDB" id="A0A1I8ESC8"/>
<dbReference type="WBParaSite" id="maker-PairedContig_4564-snap-gene-0.6-mRNA-1">
    <property type="protein sequence ID" value="maker-PairedContig_4564-snap-gene-0.6-mRNA-1"/>
    <property type="gene ID" value="maker-PairedContig_4564-snap-gene-0.6"/>
</dbReference>
<dbReference type="PANTHER" id="PTHR24379">
    <property type="entry name" value="KRAB AND ZINC FINGER DOMAIN-CONTAINING"/>
    <property type="match status" value="1"/>
</dbReference>
<dbReference type="GO" id="GO:0008270">
    <property type="term" value="F:zinc ion binding"/>
    <property type="evidence" value="ECO:0007669"/>
    <property type="project" value="UniProtKB-KW"/>
</dbReference>
<sequence>LYQCRKCKLQFPTRGYLSRHDAQHNELEQLSLQCEMCPQRFFNDFELRKHIELHSKGSGILCKKCCASFRSMLALRRHRNQSRQCMSSISTSFNNQNIDEYAYIDAIDAEAQMSSVTTRIISDNFDEERSFIASNKYDDCGDGDASSSADCYQHFSPNLTGSEDHNNEDDTLIYENGTKRTITTVKIKLGSTSVVSIMKKNDEKLNDMEATNSKLILEGEPKRQLSYDSGISHLFTNRYNSYISPDRIISSHHSGISSDSSSSDGAIASGESNFATFAFDNFLSNNAGSNVYDGLILEGDRPLILHSHIHAIKVEAIPRPIVDFIGCTTQAIRDEINLCETLFTVRTYFLRKIAVYITVLQTVEFFNSICGTAASAAVQQTSTANCLKTTQSISKYWDTVAKNESGNVTNVIENGTGTRESATNDSEQF</sequence>
<dbReference type="Gene3D" id="3.30.160.60">
    <property type="entry name" value="Classic Zinc Finger"/>
    <property type="match status" value="1"/>
</dbReference>
<evidence type="ECO:0000256" key="1">
    <source>
        <dbReference type="ARBA" id="ARBA00022723"/>
    </source>
</evidence>
<dbReference type="SUPFAM" id="SSF57667">
    <property type="entry name" value="beta-beta-alpha zinc fingers"/>
    <property type="match status" value="1"/>
</dbReference>
<proteinExistence type="predicted"/>
<dbReference type="SMART" id="SM00355">
    <property type="entry name" value="ZnF_C2H2"/>
    <property type="match status" value="3"/>
</dbReference>
<evidence type="ECO:0000259" key="6">
    <source>
        <dbReference type="PROSITE" id="PS50157"/>
    </source>
</evidence>
<feature type="domain" description="C2H2-type" evidence="6">
    <location>
        <begin position="32"/>
        <end position="55"/>
    </location>
</feature>
<dbReference type="PROSITE" id="PS00028">
    <property type="entry name" value="ZINC_FINGER_C2H2_1"/>
    <property type="match status" value="2"/>
</dbReference>
<evidence type="ECO:0000256" key="3">
    <source>
        <dbReference type="ARBA" id="ARBA00022771"/>
    </source>
</evidence>
<keyword evidence="1" id="KW-0479">Metal-binding</keyword>
<dbReference type="InterPro" id="IPR013087">
    <property type="entry name" value="Znf_C2H2_type"/>
</dbReference>
<evidence type="ECO:0000256" key="2">
    <source>
        <dbReference type="ARBA" id="ARBA00022737"/>
    </source>
</evidence>
<feature type="domain" description="C2H2-type" evidence="6">
    <location>
        <begin position="2"/>
        <end position="29"/>
    </location>
</feature>
<keyword evidence="4" id="KW-0862">Zinc</keyword>
<evidence type="ECO:0000256" key="5">
    <source>
        <dbReference type="PROSITE-ProRule" id="PRU00042"/>
    </source>
</evidence>
<dbReference type="STRING" id="6293.A0A1I8ESC8"/>
<keyword evidence="3 5" id="KW-0863">Zinc-finger</keyword>
<reference evidence="7" key="1">
    <citation type="submission" date="2016-11" db="UniProtKB">
        <authorList>
            <consortium name="WormBaseParasite"/>
        </authorList>
    </citation>
    <scope>IDENTIFICATION</scope>
    <source>
        <strain evidence="7">pt0022</strain>
    </source>
</reference>
<evidence type="ECO:0000256" key="4">
    <source>
        <dbReference type="ARBA" id="ARBA00022833"/>
    </source>
</evidence>
<protein>
    <recommendedName>
        <fullName evidence="6">C2H2-type domain-containing protein</fullName>
    </recommendedName>
</protein>
<organism evidence="7">
    <name type="scientific">Wuchereria bancrofti</name>
    <dbReference type="NCBI Taxonomy" id="6293"/>
    <lineage>
        <taxon>Eukaryota</taxon>
        <taxon>Metazoa</taxon>
        <taxon>Ecdysozoa</taxon>
        <taxon>Nematoda</taxon>
        <taxon>Chromadorea</taxon>
        <taxon>Rhabditida</taxon>
        <taxon>Spirurina</taxon>
        <taxon>Spiruromorpha</taxon>
        <taxon>Filarioidea</taxon>
        <taxon>Onchocercidae</taxon>
        <taxon>Wuchereria</taxon>
    </lineage>
</organism>
<evidence type="ECO:0000313" key="7">
    <source>
        <dbReference type="WBParaSite" id="maker-PairedContig_4564-snap-gene-0.6-mRNA-1"/>
    </source>
</evidence>
<keyword evidence="2" id="KW-0677">Repeat</keyword>
<name>A0A1I8ESC8_WUCBA</name>
<dbReference type="InterPro" id="IPR036236">
    <property type="entry name" value="Znf_C2H2_sf"/>
</dbReference>
<dbReference type="PANTHER" id="PTHR24379:SF121">
    <property type="entry name" value="C2H2-TYPE DOMAIN-CONTAINING PROTEIN"/>
    <property type="match status" value="1"/>
</dbReference>